<feature type="signal peptide" evidence="1">
    <location>
        <begin position="1"/>
        <end position="25"/>
    </location>
</feature>
<feature type="chain" id="PRO_5045099748" description="Lipoprotein" evidence="1">
    <location>
        <begin position="26"/>
        <end position="361"/>
    </location>
</feature>
<dbReference type="EMBL" id="JBEWCH010000030">
    <property type="protein sequence ID" value="MET1478463.1"/>
    <property type="molecule type" value="Genomic_DNA"/>
</dbReference>
<evidence type="ECO:0008006" key="4">
    <source>
        <dbReference type="Google" id="ProtNLM"/>
    </source>
</evidence>
<keyword evidence="3" id="KW-1185">Reference proteome</keyword>
<keyword evidence="1" id="KW-0732">Signal</keyword>
<sequence>MRNIFLLKRSIPALILSVLASGVLAASDSMIRLCQDEDCRMPLVSEPYKWMTIGGRTLIGGVTDENGNARVVSESDATEYVLETVNRRLDYYVEPRCWNADFERCVKMNDSRHIDGFDAPESRKRRGQEAAIEEAEKNQIVQTQLSIYREIAENNDDPLAWLGPLPKEWPQDDVRLRWSRLTDRISEDVVVFAESGDSFENFRCKTPAEFGAVPDKSAVENFMAESGSGKVNDATWDGVMLAARKGNWQARWFVYAKYRDVIRRGNNLALFYRVLQLKEWLVSHQIGPVYLEFSNDLAATGLGGRFSGSMSPEILLAAQRGSYTAMSKVGHSLEHDESPDLKRIGKAMVACAKSVVPEAMR</sequence>
<name>A0ABV2CHA4_9BURK</name>
<reference evidence="2 3" key="1">
    <citation type="submission" date="2024-06" db="EMBL/GenBank/DDBJ databases">
        <title>Burkholderia sola in Mexico.</title>
        <authorList>
            <person name="Estrada P."/>
        </authorList>
    </citation>
    <scope>NUCLEOTIDE SEQUENCE [LARGE SCALE GENOMIC DNA]</scope>
    <source>
        <strain evidence="2 3">CpTa8-5</strain>
    </source>
</reference>
<accession>A0ABV2CHA4</accession>
<evidence type="ECO:0000313" key="3">
    <source>
        <dbReference type="Proteomes" id="UP001548587"/>
    </source>
</evidence>
<comment type="caution">
    <text evidence="2">The sequence shown here is derived from an EMBL/GenBank/DDBJ whole genome shotgun (WGS) entry which is preliminary data.</text>
</comment>
<evidence type="ECO:0000313" key="2">
    <source>
        <dbReference type="EMBL" id="MET1478463.1"/>
    </source>
</evidence>
<gene>
    <name evidence="2" type="ORF">ABXL37_29845</name>
</gene>
<organism evidence="2 3">
    <name type="scientific">Burkholderia sola</name>
    <dbReference type="NCBI Taxonomy" id="2843302"/>
    <lineage>
        <taxon>Bacteria</taxon>
        <taxon>Pseudomonadati</taxon>
        <taxon>Pseudomonadota</taxon>
        <taxon>Betaproteobacteria</taxon>
        <taxon>Burkholderiales</taxon>
        <taxon>Burkholderiaceae</taxon>
        <taxon>Burkholderia</taxon>
        <taxon>Burkholderia cepacia complex</taxon>
    </lineage>
</organism>
<proteinExistence type="predicted"/>
<evidence type="ECO:0000256" key="1">
    <source>
        <dbReference type="SAM" id="SignalP"/>
    </source>
</evidence>
<dbReference type="Proteomes" id="UP001548587">
    <property type="component" value="Unassembled WGS sequence"/>
</dbReference>
<protein>
    <recommendedName>
        <fullName evidence="4">Lipoprotein</fullName>
    </recommendedName>
</protein>
<dbReference type="RefSeq" id="WP_209928419.1">
    <property type="nucleotide sequence ID" value="NZ_JBEWCH010000030.1"/>
</dbReference>